<keyword evidence="11" id="KW-1185">Reference proteome</keyword>
<feature type="transmembrane region" description="Helical" evidence="8">
    <location>
        <begin position="137"/>
        <end position="158"/>
    </location>
</feature>
<dbReference type="InterPro" id="IPR022929">
    <property type="entry name" value="Put_MntP"/>
</dbReference>
<feature type="transmembrane region" description="Helical" evidence="8">
    <location>
        <begin position="69"/>
        <end position="87"/>
    </location>
</feature>
<accession>A0ABU1GSK2</accession>
<keyword evidence="9" id="KW-0732">Signal</keyword>
<evidence type="ECO:0000256" key="3">
    <source>
        <dbReference type="ARBA" id="ARBA00022692"/>
    </source>
</evidence>
<evidence type="ECO:0000256" key="5">
    <source>
        <dbReference type="ARBA" id="ARBA00023065"/>
    </source>
</evidence>
<feature type="transmembrane region" description="Helical" evidence="8">
    <location>
        <begin position="108"/>
        <end position="131"/>
    </location>
</feature>
<dbReference type="RefSeq" id="WP_251592441.1">
    <property type="nucleotide sequence ID" value="NZ_JAMLJI010000002.1"/>
</dbReference>
<evidence type="ECO:0000313" key="11">
    <source>
        <dbReference type="Proteomes" id="UP001269375"/>
    </source>
</evidence>
<evidence type="ECO:0000256" key="2">
    <source>
        <dbReference type="ARBA" id="ARBA00022475"/>
    </source>
</evidence>
<dbReference type="EMBL" id="JARWAO010000001">
    <property type="protein sequence ID" value="MDR5895013.1"/>
    <property type="molecule type" value="Genomic_DNA"/>
</dbReference>
<feature type="transmembrane region" description="Helical" evidence="8">
    <location>
        <begin position="170"/>
        <end position="188"/>
    </location>
</feature>
<reference evidence="10 11" key="1">
    <citation type="submission" date="2023-04" db="EMBL/GenBank/DDBJ databases">
        <title>A long-awaited taxogenomic arrangement of the family Halomonadaceae.</title>
        <authorList>
            <person name="De La Haba R."/>
            <person name="Chuvochina M."/>
            <person name="Wittouck S."/>
            <person name="Arahal D.R."/>
            <person name="Sanchez-Porro C."/>
            <person name="Hugenholtz P."/>
            <person name="Ventosa A."/>
        </authorList>
    </citation>
    <scope>NUCLEOTIDE SEQUENCE [LARGE SCALE GENOMIC DNA]</scope>
    <source>
        <strain evidence="10 11">DSM 22428</strain>
    </source>
</reference>
<dbReference type="PANTHER" id="PTHR35529:SF1">
    <property type="entry name" value="MANGANESE EFFLUX PUMP MNTP-RELATED"/>
    <property type="match status" value="1"/>
</dbReference>
<dbReference type="InterPro" id="IPR003810">
    <property type="entry name" value="Mntp/YtaF"/>
</dbReference>
<comment type="similarity">
    <text evidence="8">Belongs to the MntP (TC 9.B.29) family.</text>
</comment>
<organism evidence="10 11">
    <name type="scientific">Larsenimonas suaedae</name>
    <dbReference type="NCBI Taxonomy" id="1851019"/>
    <lineage>
        <taxon>Bacteria</taxon>
        <taxon>Pseudomonadati</taxon>
        <taxon>Pseudomonadota</taxon>
        <taxon>Gammaproteobacteria</taxon>
        <taxon>Oceanospirillales</taxon>
        <taxon>Halomonadaceae</taxon>
        <taxon>Larsenimonas</taxon>
    </lineage>
</organism>
<name>A0ABU1GSK2_9GAMM</name>
<evidence type="ECO:0000256" key="7">
    <source>
        <dbReference type="ARBA" id="ARBA00023211"/>
    </source>
</evidence>
<keyword evidence="2 8" id="KW-1003">Cell membrane</keyword>
<evidence type="ECO:0000256" key="9">
    <source>
        <dbReference type="SAM" id="SignalP"/>
    </source>
</evidence>
<evidence type="ECO:0000256" key="1">
    <source>
        <dbReference type="ARBA" id="ARBA00022448"/>
    </source>
</evidence>
<sequence>MRIYSLFFLALAMSTDAFAASLAKGADSAERVSWWRALRIGALFGTIEGLTPLLGWALGSMASVYVAQWDHWIAFVLLVGLGGKMVVDTQRRQVPCEDCSCKLSKRWWTLPLLALATSLDALIVGVSLSFAGVNIGYAALAIGLTTAVMVTFGVVLGGMAGRFIGKKAELFGGLMLIAIGTSILYQHLSQ</sequence>
<evidence type="ECO:0000256" key="6">
    <source>
        <dbReference type="ARBA" id="ARBA00023136"/>
    </source>
</evidence>
<dbReference type="Proteomes" id="UP001269375">
    <property type="component" value="Unassembled WGS sequence"/>
</dbReference>
<feature type="chain" id="PRO_5045846267" description="Putative manganese efflux pump MntP" evidence="9">
    <location>
        <begin position="20"/>
        <end position="190"/>
    </location>
</feature>
<protein>
    <recommendedName>
        <fullName evidence="8">Putative manganese efflux pump MntP</fullName>
    </recommendedName>
</protein>
<keyword evidence="7 8" id="KW-0464">Manganese</keyword>
<keyword evidence="1 8" id="KW-0813">Transport</keyword>
<keyword evidence="4 8" id="KW-1133">Transmembrane helix</keyword>
<keyword evidence="6 8" id="KW-0472">Membrane</keyword>
<dbReference type="Pfam" id="PF02659">
    <property type="entry name" value="Mntp"/>
    <property type="match status" value="1"/>
</dbReference>
<dbReference type="HAMAP" id="MF_01521">
    <property type="entry name" value="MntP_pump"/>
    <property type="match status" value="1"/>
</dbReference>
<dbReference type="PANTHER" id="PTHR35529">
    <property type="entry name" value="MANGANESE EFFLUX PUMP MNTP-RELATED"/>
    <property type="match status" value="1"/>
</dbReference>
<evidence type="ECO:0000313" key="10">
    <source>
        <dbReference type="EMBL" id="MDR5895013.1"/>
    </source>
</evidence>
<comment type="caution">
    <text evidence="8">Lacks conserved residue(s) required for the propagation of feature annotation.</text>
</comment>
<comment type="caution">
    <text evidence="10">The sequence shown here is derived from an EMBL/GenBank/DDBJ whole genome shotgun (WGS) entry which is preliminary data.</text>
</comment>
<proteinExistence type="inferred from homology"/>
<comment type="function">
    <text evidence="8">Probably functions as a manganese efflux pump.</text>
</comment>
<keyword evidence="3 8" id="KW-0812">Transmembrane</keyword>
<gene>
    <name evidence="8" type="primary">mntP</name>
    <name evidence="10" type="ORF">QC825_02845</name>
</gene>
<evidence type="ECO:0000256" key="8">
    <source>
        <dbReference type="HAMAP-Rule" id="MF_01521"/>
    </source>
</evidence>
<evidence type="ECO:0000256" key="4">
    <source>
        <dbReference type="ARBA" id="ARBA00022989"/>
    </source>
</evidence>
<comment type="subcellular location">
    <subcellularLocation>
        <location evidence="8">Cell membrane</location>
        <topology evidence="8">Multi-pass membrane protein</topology>
    </subcellularLocation>
</comment>
<feature type="signal peptide" evidence="9">
    <location>
        <begin position="1"/>
        <end position="19"/>
    </location>
</feature>
<keyword evidence="5 8" id="KW-0406">Ion transport</keyword>